<sequence>MPFPDNDIPINGFGKSYELIQRSKDDEFVSASTVKHNRQSTYTFETLQESAQFLLDRVKTRPKIGIICGSGMG</sequence>
<reference evidence="1 2" key="1">
    <citation type="journal article" date="2024" name="Ann. Entomol. Soc. Am.">
        <title>Genomic analyses of the southern and eastern yellowjacket wasps (Hymenoptera: Vespidae) reveal evolutionary signatures of social life.</title>
        <authorList>
            <person name="Catto M.A."/>
            <person name="Caine P.B."/>
            <person name="Orr S.E."/>
            <person name="Hunt B.G."/>
            <person name="Goodisman M.A.D."/>
        </authorList>
    </citation>
    <scope>NUCLEOTIDE SEQUENCE [LARGE SCALE GENOMIC DNA]</scope>
    <source>
        <strain evidence="1">232</strain>
        <tissue evidence="1">Head and thorax</tissue>
    </source>
</reference>
<gene>
    <name evidence="1" type="ORF">V1477_011560</name>
</gene>
<dbReference type="AlphaFoldDB" id="A0ABD2BZK5"/>
<organism evidence="1 2">
    <name type="scientific">Vespula maculifrons</name>
    <name type="common">Eastern yellow jacket</name>
    <name type="synonym">Wasp</name>
    <dbReference type="NCBI Taxonomy" id="7453"/>
    <lineage>
        <taxon>Eukaryota</taxon>
        <taxon>Metazoa</taxon>
        <taxon>Ecdysozoa</taxon>
        <taxon>Arthropoda</taxon>
        <taxon>Hexapoda</taxon>
        <taxon>Insecta</taxon>
        <taxon>Pterygota</taxon>
        <taxon>Neoptera</taxon>
        <taxon>Endopterygota</taxon>
        <taxon>Hymenoptera</taxon>
        <taxon>Apocrita</taxon>
        <taxon>Aculeata</taxon>
        <taxon>Vespoidea</taxon>
        <taxon>Vespidae</taxon>
        <taxon>Vespinae</taxon>
        <taxon>Vespula</taxon>
    </lineage>
</organism>
<name>A0ABD2BZK5_VESMC</name>
<proteinExistence type="predicted"/>
<dbReference type="SUPFAM" id="SSF53167">
    <property type="entry name" value="Purine and uridine phosphorylases"/>
    <property type="match status" value="1"/>
</dbReference>
<protein>
    <submittedName>
        <fullName evidence="1">Purine nucleoside phosphorylase isoform X1</fullName>
    </submittedName>
</protein>
<keyword evidence="2" id="KW-1185">Reference proteome</keyword>
<evidence type="ECO:0000313" key="1">
    <source>
        <dbReference type="EMBL" id="KAL2738201.1"/>
    </source>
</evidence>
<evidence type="ECO:0000313" key="2">
    <source>
        <dbReference type="Proteomes" id="UP001607303"/>
    </source>
</evidence>
<dbReference type="Gene3D" id="3.40.50.1580">
    <property type="entry name" value="Nucleoside phosphorylase domain"/>
    <property type="match status" value="1"/>
</dbReference>
<dbReference type="EMBL" id="JAYRBN010000063">
    <property type="protein sequence ID" value="KAL2738201.1"/>
    <property type="molecule type" value="Genomic_DNA"/>
</dbReference>
<dbReference type="InterPro" id="IPR035994">
    <property type="entry name" value="Nucleoside_phosphorylase_sf"/>
</dbReference>
<dbReference type="Proteomes" id="UP001607303">
    <property type="component" value="Unassembled WGS sequence"/>
</dbReference>
<accession>A0ABD2BZK5</accession>
<comment type="caution">
    <text evidence="1">The sequence shown here is derived from an EMBL/GenBank/DDBJ whole genome shotgun (WGS) entry which is preliminary data.</text>
</comment>